<dbReference type="GO" id="GO:0004046">
    <property type="term" value="F:aminoacylase activity"/>
    <property type="evidence" value="ECO:0007669"/>
    <property type="project" value="UniProtKB-EC"/>
</dbReference>
<dbReference type="FunFam" id="3.40.630.10:FF:000019">
    <property type="entry name" value="Aminoacylase 1"/>
    <property type="match status" value="1"/>
</dbReference>
<keyword evidence="7 10" id="KW-0862">Zinc</keyword>
<dbReference type="OrthoDB" id="3064516at2759"/>
<dbReference type="PROSITE" id="PS00759">
    <property type="entry name" value="ARGE_DAPE_CPG2_2"/>
    <property type="match status" value="1"/>
</dbReference>
<gene>
    <name evidence="12" type="primary">Dana\GF17518</name>
    <name evidence="12" type="synonym">dana_GLEANR_18782</name>
    <name evidence="12" type="ORF">GF17518</name>
</gene>
<evidence type="ECO:0000256" key="7">
    <source>
        <dbReference type="ARBA" id="ARBA00022833"/>
    </source>
</evidence>
<dbReference type="FunFam" id="1.10.150.900:FF:000001">
    <property type="entry name" value="Aminoacylase-1, putative"/>
    <property type="match status" value="1"/>
</dbReference>
<dbReference type="Pfam" id="PF01546">
    <property type="entry name" value="Peptidase_M20"/>
    <property type="match status" value="1"/>
</dbReference>
<dbReference type="KEGG" id="dan:6500302"/>
<evidence type="ECO:0000256" key="3">
    <source>
        <dbReference type="ARBA" id="ARBA00011913"/>
    </source>
</evidence>
<dbReference type="EMBL" id="CH902617">
    <property type="protein sequence ID" value="EDV41514.2"/>
    <property type="molecule type" value="Genomic_DNA"/>
</dbReference>
<dbReference type="SUPFAM" id="SSF55031">
    <property type="entry name" value="Bacterial exopeptidase dimerisation domain"/>
    <property type="match status" value="1"/>
</dbReference>
<dbReference type="CDD" id="cd05646">
    <property type="entry name" value="M20_AcylaseI_like"/>
    <property type="match status" value="1"/>
</dbReference>
<dbReference type="FunFam" id="3.30.70.360:FF:000005">
    <property type="entry name" value="Putative Aminoacylase-1"/>
    <property type="match status" value="1"/>
</dbReference>
<dbReference type="InterPro" id="IPR001261">
    <property type="entry name" value="ArgE/DapE_CS"/>
</dbReference>
<feature type="binding site" evidence="10">
    <location>
        <position position="235"/>
    </location>
    <ligand>
        <name>Zn(2+)</name>
        <dbReference type="ChEBI" id="CHEBI:29105"/>
        <label>2</label>
    </ligand>
</feature>
<comment type="subcellular location">
    <subcellularLocation>
        <location evidence="1">Cytoplasm</location>
    </subcellularLocation>
</comment>
<dbReference type="MEROPS" id="M20.973"/>
<name>B3LVY1_DROAN</name>
<evidence type="ECO:0000259" key="11">
    <source>
        <dbReference type="Pfam" id="PF07687"/>
    </source>
</evidence>
<dbReference type="GO" id="GO:0006520">
    <property type="term" value="P:amino acid metabolic process"/>
    <property type="evidence" value="ECO:0007669"/>
    <property type="project" value="InterPro"/>
</dbReference>
<dbReference type="SMR" id="B3LVY1"/>
<evidence type="ECO:0000256" key="5">
    <source>
        <dbReference type="ARBA" id="ARBA00022723"/>
    </source>
</evidence>
<organism evidence="12 13">
    <name type="scientific">Drosophila ananassae</name>
    <name type="common">Fruit fly</name>
    <dbReference type="NCBI Taxonomy" id="7217"/>
    <lineage>
        <taxon>Eukaryota</taxon>
        <taxon>Metazoa</taxon>
        <taxon>Ecdysozoa</taxon>
        <taxon>Arthropoda</taxon>
        <taxon>Hexapoda</taxon>
        <taxon>Insecta</taxon>
        <taxon>Pterygota</taxon>
        <taxon>Neoptera</taxon>
        <taxon>Endopterygota</taxon>
        <taxon>Diptera</taxon>
        <taxon>Brachycera</taxon>
        <taxon>Muscomorpha</taxon>
        <taxon>Ephydroidea</taxon>
        <taxon>Drosophilidae</taxon>
        <taxon>Drosophila</taxon>
        <taxon>Sophophora</taxon>
    </lineage>
</organism>
<dbReference type="GeneID" id="6500302"/>
<protein>
    <recommendedName>
        <fullName evidence="3">N-acyl-aliphatic-L-amino acid amidohydrolase</fullName>
        <ecNumber evidence="3">3.5.1.14</ecNumber>
    </recommendedName>
    <alternativeName>
        <fullName evidence="8">N-acyl-L-amino-acid amidohydrolase</fullName>
    </alternativeName>
</protein>
<dbReference type="Gene3D" id="3.30.70.360">
    <property type="match status" value="1"/>
</dbReference>
<dbReference type="GO" id="GO:0046872">
    <property type="term" value="F:metal ion binding"/>
    <property type="evidence" value="ECO:0007669"/>
    <property type="project" value="UniProtKB-KW"/>
</dbReference>
<evidence type="ECO:0000256" key="1">
    <source>
        <dbReference type="ARBA" id="ARBA00004496"/>
    </source>
</evidence>
<dbReference type="InParanoid" id="B3LVY1"/>
<keyword evidence="4" id="KW-0963">Cytoplasm</keyword>
<comment type="similarity">
    <text evidence="2">Belongs to the peptidase M20A family.</text>
</comment>
<evidence type="ECO:0000256" key="6">
    <source>
        <dbReference type="ARBA" id="ARBA00022801"/>
    </source>
</evidence>
<dbReference type="InterPro" id="IPR010159">
    <property type="entry name" value="N-acyl_aa_amidohydrolase"/>
</dbReference>
<dbReference type="PIRSF" id="PIRSF036696">
    <property type="entry name" value="ACY-1"/>
    <property type="match status" value="1"/>
</dbReference>
<dbReference type="InterPro" id="IPR036264">
    <property type="entry name" value="Bact_exopeptidase_dim_dom"/>
</dbReference>
<dbReference type="PROSITE" id="PS00758">
    <property type="entry name" value="ARGE_DAPE_CPG2_1"/>
    <property type="match status" value="1"/>
</dbReference>
<dbReference type="InterPro" id="IPR011650">
    <property type="entry name" value="Peptidase_M20_dimer"/>
</dbReference>
<dbReference type="GO" id="GO:0005737">
    <property type="term" value="C:cytoplasm"/>
    <property type="evidence" value="ECO:0007669"/>
    <property type="project" value="UniProtKB-SubCell"/>
</dbReference>
<feature type="active site" evidence="9">
    <location>
        <position position="169"/>
    </location>
</feature>
<feature type="binding site" evidence="10">
    <location>
        <position position="460"/>
    </location>
    <ligand>
        <name>Zn(2+)</name>
        <dbReference type="ChEBI" id="CHEBI:29105"/>
        <label>2</label>
    </ligand>
</feature>
<dbReference type="PANTHER" id="PTHR45892">
    <property type="entry name" value="AMINOACYLASE-1"/>
    <property type="match status" value="1"/>
</dbReference>
<dbReference type="NCBIfam" id="TIGR01880">
    <property type="entry name" value="Ac-peptdase-euk"/>
    <property type="match status" value="1"/>
</dbReference>
<dbReference type="AlphaFoldDB" id="B3LVY1"/>
<feature type="binding site" evidence="10">
    <location>
        <position position="200"/>
    </location>
    <ligand>
        <name>Zn(2+)</name>
        <dbReference type="ChEBI" id="CHEBI:29105"/>
        <label>1</label>
    </ligand>
</feature>
<dbReference type="HOGENOM" id="CLU_021802_5_0_1"/>
<comment type="cofactor">
    <cofactor evidence="10">
        <name>Zn(2+)</name>
        <dbReference type="ChEBI" id="CHEBI:29105"/>
    </cofactor>
    <text evidence="10">Binds 2 Zn(2+) ions per subunit.</text>
</comment>
<evidence type="ECO:0000256" key="10">
    <source>
        <dbReference type="PIRSR" id="PIRSR036696-2"/>
    </source>
</evidence>
<dbReference type="Gene3D" id="1.10.150.900">
    <property type="match status" value="1"/>
</dbReference>
<dbReference type="Pfam" id="PF07687">
    <property type="entry name" value="M20_dimer"/>
    <property type="match status" value="1"/>
</dbReference>
<keyword evidence="5 10" id="KW-0479">Metal-binding</keyword>
<evidence type="ECO:0000313" key="13">
    <source>
        <dbReference type="Proteomes" id="UP000007801"/>
    </source>
</evidence>
<evidence type="ECO:0000256" key="8">
    <source>
        <dbReference type="ARBA" id="ARBA00029656"/>
    </source>
</evidence>
<dbReference type="FunCoup" id="B3LVY1">
    <property type="interactions" value="229"/>
</dbReference>
<evidence type="ECO:0000256" key="4">
    <source>
        <dbReference type="ARBA" id="ARBA00022490"/>
    </source>
</evidence>
<sequence>MPPRQFSVSFMAHILNFLELSPSVSPRIVFFHRHCCWRCNCFDSQISPLALRRRCNSTPPLSNTRQSTASSRSPRIALKNIRIGRMCSSSGKWDANEEIEYLREYLRIPSVHPDPDYKPCLEFLQRQAEDLELPLRVYYPENEQNPIVVLTWEGRQPELPSILLNSHMDVVPVFPENWKHPPFAAEMDEEGRIFARGAQDMKSVGMQYLAAIRALKKEGARLKRTIHISFVADEEMGGRRGMRPFVTTDHFRALNVGFGMDEGLASPDEEFPVFYAERAVWRVYFNISGTAGHGSLLLPKTAGEKLDYVVSKMMEMRKSQEQRLKSDPDLVIGDVTTINLTRVSGGVQSNVVPPLMVVCFDCRLALDVDHEEFEAKLHKWCEEAGGDIELTYEQKQPRVPPTAIDSSNPFWMAFKEATDELGLCVRPQIFTGGTDSRYIRQMGIPALGFSPMNHTPVLLHDHDEFIRADTYLRGVDIYTKIIGNIANV</sequence>
<evidence type="ECO:0000256" key="2">
    <source>
        <dbReference type="ARBA" id="ARBA00006247"/>
    </source>
</evidence>
<evidence type="ECO:0000256" key="9">
    <source>
        <dbReference type="PIRSR" id="PIRSR036696-1"/>
    </source>
</evidence>
<dbReference type="Proteomes" id="UP000007801">
    <property type="component" value="Unassembled WGS sequence"/>
</dbReference>
<accession>B3LVY1</accession>
<keyword evidence="13" id="KW-1185">Reference proteome</keyword>
<feature type="binding site" evidence="10">
    <location>
        <position position="167"/>
    </location>
    <ligand>
        <name>Zn(2+)</name>
        <dbReference type="ChEBI" id="CHEBI:29105"/>
        <label>1</label>
    </ligand>
</feature>
<reference evidence="12 13" key="1">
    <citation type="journal article" date="2007" name="Nature">
        <title>Evolution of genes and genomes on the Drosophila phylogeny.</title>
        <authorList>
            <consortium name="Drosophila 12 Genomes Consortium"/>
            <person name="Clark A.G."/>
            <person name="Eisen M.B."/>
            <person name="Smith D.R."/>
            <person name="Bergman C.M."/>
            <person name="Oliver B."/>
            <person name="Markow T.A."/>
            <person name="Kaufman T.C."/>
            <person name="Kellis M."/>
            <person name="Gelbart W."/>
            <person name="Iyer V.N."/>
            <person name="Pollard D.A."/>
            <person name="Sackton T.B."/>
            <person name="Larracuente A.M."/>
            <person name="Singh N.D."/>
            <person name="Abad J.P."/>
            <person name="Abt D.N."/>
            <person name="Adryan B."/>
            <person name="Aguade M."/>
            <person name="Akashi H."/>
            <person name="Anderson W.W."/>
            <person name="Aquadro C.F."/>
            <person name="Ardell D.H."/>
            <person name="Arguello R."/>
            <person name="Artieri C.G."/>
            <person name="Barbash D.A."/>
            <person name="Barker D."/>
            <person name="Barsanti P."/>
            <person name="Batterham P."/>
            <person name="Batzoglou S."/>
            <person name="Begun D."/>
            <person name="Bhutkar A."/>
            <person name="Blanco E."/>
            <person name="Bosak S.A."/>
            <person name="Bradley R.K."/>
            <person name="Brand A.D."/>
            <person name="Brent M.R."/>
            <person name="Brooks A.N."/>
            <person name="Brown R.H."/>
            <person name="Butlin R.K."/>
            <person name="Caggese C."/>
            <person name="Calvi B.R."/>
            <person name="Bernardo de Carvalho A."/>
            <person name="Caspi A."/>
            <person name="Castrezana S."/>
            <person name="Celniker S.E."/>
            <person name="Chang J.L."/>
            <person name="Chapple C."/>
            <person name="Chatterji S."/>
            <person name="Chinwalla A."/>
            <person name="Civetta A."/>
            <person name="Clifton S.W."/>
            <person name="Comeron J.M."/>
            <person name="Costello J.C."/>
            <person name="Coyne J.A."/>
            <person name="Daub J."/>
            <person name="David R.G."/>
            <person name="Delcher A.L."/>
            <person name="Delehaunty K."/>
            <person name="Do C.B."/>
            <person name="Ebling H."/>
            <person name="Edwards K."/>
            <person name="Eickbush T."/>
            <person name="Evans J.D."/>
            <person name="Filipski A."/>
            <person name="Findeiss S."/>
            <person name="Freyhult E."/>
            <person name="Fulton L."/>
            <person name="Fulton R."/>
            <person name="Garcia A.C."/>
            <person name="Gardiner A."/>
            <person name="Garfield D.A."/>
            <person name="Garvin B.E."/>
            <person name="Gibson G."/>
            <person name="Gilbert D."/>
            <person name="Gnerre S."/>
            <person name="Godfrey J."/>
            <person name="Good R."/>
            <person name="Gotea V."/>
            <person name="Gravely B."/>
            <person name="Greenberg A.J."/>
            <person name="Griffiths-Jones S."/>
            <person name="Gross S."/>
            <person name="Guigo R."/>
            <person name="Gustafson E.A."/>
            <person name="Haerty W."/>
            <person name="Hahn M.W."/>
            <person name="Halligan D.L."/>
            <person name="Halpern A.L."/>
            <person name="Halter G.M."/>
            <person name="Han M.V."/>
            <person name="Heger A."/>
            <person name="Hillier L."/>
            <person name="Hinrichs A.S."/>
            <person name="Holmes I."/>
            <person name="Hoskins R.A."/>
            <person name="Hubisz M.J."/>
            <person name="Hultmark D."/>
            <person name="Huntley M.A."/>
            <person name="Jaffe D.B."/>
            <person name="Jagadeeshan S."/>
            <person name="Jeck W.R."/>
            <person name="Johnson J."/>
            <person name="Jones C.D."/>
            <person name="Jordan W.C."/>
            <person name="Karpen G.H."/>
            <person name="Kataoka E."/>
            <person name="Keightley P.D."/>
            <person name="Kheradpour P."/>
            <person name="Kirkness E.F."/>
            <person name="Koerich L.B."/>
            <person name="Kristiansen K."/>
            <person name="Kudrna D."/>
            <person name="Kulathinal R.J."/>
            <person name="Kumar S."/>
            <person name="Kwok R."/>
            <person name="Lander E."/>
            <person name="Langley C.H."/>
            <person name="Lapoint R."/>
            <person name="Lazzaro B.P."/>
            <person name="Lee S.J."/>
            <person name="Levesque L."/>
            <person name="Li R."/>
            <person name="Lin C.F."/>
            <person name="Lin M.F."/>
            <person name="Lindblad-Toh K."/>
            <person name="Llopart A."/>
            <person name="Long M."/>
            <person name="Low L."/>
            <person name="Lozovsky E."/>
            <person name="Lu J."/>
            <person name="Luo M."/>
            <person name="Machado C.A."/>
            <person name="Makalowski W."/>
            <person name="Marzo M."/>
            <person name="Matsuda M."/>
            <person name="Matzkin L."/>
            <person name="McAllister B."/>
            <person name="McBride C.S."/>
            <person name="McKernan B."/>
            <person name="McKernan K."/>
            <person name="Mendez-Lago M."/>
            <person name="Minx P."/>
            <person name="Mollenhauer M.U."/>
            <person name="Montooth K."/>
            <person name="Mount S.M."/>
            <person name="Mu X."/>
            <person name="Myers E."/>
            <person name="Negre B."/>
            <person name="Newfeld S."/>
            <person name="Nielsen R."/>
            <person name="Noor M.A."/>
            <person name="O'Grady P."/>
            <person name="Pachter L."/>
            <person name="Papaceit M."/>
            <person name="Parisi M.J."/>
            <person name="Parisi M."/>
            <person name="Parts L."/>
            <person name="Pedersen J.S."/>
            <person name="Pesole G."/>
            <person name="Phillippy A.M."/>
            <person name="Ponting C.P."/>
            <person name="Pop M."/>
            <person name="Porcelli D."/>
            <person name="Powell J.R."/>
            <person name="Prohaska S."/>
            <person name="Pruitt K."/>
            <person name="Puig M."/>
            <person name="Quesneville H."/>
            <person name="Ram K.R."/>
            <person name="Rand D."/>
            <person name="Rasmussen M.D."/>
            <person name="Reed L.K."/>
            <person name="Reenan R."/>
            <person name="Reily A."/>
            <person name="Remington K.A."/>
            <person name="Rieger T.T."/>
            <person name="Ritchie M.G."/>
            <person name="Robin C."/>
            <person name="Rogers Y.H."/>
            <person name="Rohde C."/>
            <person name="Rozas J."/>
            <person name="Rubenfield M.J."/>
            <person name="Ruiz A."/>
            <person name="Russo S."/>
            <person name="Salzberg S.L."/>
            <person name="Sanchez-Gracia A."/>
            <person name="Saranga D.J."/>
            <person name="Sato H."/>
            <person name="Schaeffer S.W."/>
            <person name="Schatz M.C."/>
            <person name="Schlenke T."/>
            <person name="Schwartz R."/>
            <person name="Segarra C."/>
            <person name="Singh R.S."/>
            <person name="Sirot L."/>
            <person name="Sirota M."/>
            <person name="Sisneros N.B."/>
            <person name="Smith C.D."/>
            <person name="Smith T.F."/>
            <person name="Spieth J."/>
            <person name="Stage D.E."/>
            <person name="Stark A."/>
            <person name="Stephan W."/>
            <person name="Strausberg R.L."/>
            <person name="Strempel S."/>
            <person name="Sturgill D."/>
            <person name="Sutton G."/>
            <person name="Sutton G.G."/>
            <person name="Tao W."/>
            <person name="Teichmann S."/>
            <person name="Tobari Y.N."/>
            <person name="Tomimura Y."/>
            <person name="Tsolas J.M."/>
            <person name="Valente V.L."/>
            <person name="Venter E."/>
            <person name="Venter J.C."/>
            <person name="Vicario S."/>
            <person name="Vieira F.G."/>
            <person name="Vilella A.J."/>
            <person name="Villasante A."/>
            <person name="Walenz B."/>
            <person name="Wang J."/>
            <person name="Wasserman M."/>
            <person name="Watts T."/>
            <person name="Wilson D."/>
            <person name="Wilson R.K."/>
            <person name="Wing R.A."/>
            <person name="Wolfner M.F."/>
            <person name="Wong A."/>
            <person name="Wong G.K."/>
            <person name="Wu C.I."/>
            <person name="Wu G."/>
            <person name="Yamamoto D."/>
            <person name="Yang H.P."/>
            <person name="Yang S.P."/>
            <person name="Yorke J.A."/>
            <person name="Yoshida K."/>
            <person name="Zdobnov E."/>
            <person name="Zhang P."/>
            <person name="Zhang Y."/>
            <person name="Zimin A.V."/>
            <person name="Baldwin J."/>
            <person name="Abdouelleil A."/>
            <person name="Abdulkadir J."/>
            <person name="Abebe A."/>
            <person name="Abera B."/>
            <person name="Abreu J."/>
            <person name="Acer S.C."/>
            <person name="Aftuck L."/>
            <person name="Alexander A."/>
            <person name="An P."/>
            <person name="Anderson E."/>
            <person name="Anderson S."/>
            <person name="Arachi H."/>
            <person name="Azer M."/>
            <person name="Bachantsang P."/>
            <person name="Barry A."/>
            <person name="Bayul T."/>
            <person name="Berlin A."/>
            <person name="Bessette D."/>
            <person name="Bloom T."/>
            <person name="Blye J."/>
            <person name="Boguslavskiy L."/>
            <person name="Bonnet C."/>
            <person name="Boukhgalter B."/>
            <person name="Bourzgui I."/>
            <person name="Brown A."/>
            <person name="Cahill P."/>
            <person name="Channer S."/>
            <person name="Cheshatsang Y."/>
            <person name="Chuda L."/>
            <person name="Citroen M."/>
            <person name="Collymore A."/>
            <person name="Cooke P."/>
            <person name="Costello M."/>
            <person name="D'Aco K."/>
            <person name="Daza R."/>
            <person name="De Haan G."/>
            <person name="DeGray S."/>
            <person name="DeMaso C."/>
            <person name="Dhargay N."/>
            <person name="Dooley K."/>
            <person name="Dooley E."/>
            <person name="Doricent M."/>
            <person name="Dorje P."/>
            <person name="Dorjee K."/>
            <person name="Dupes A."/>
            <person name="Elong R."/>
            <person name="Falk J."/>
            <person name="Farina A."/>
            <person name="Faro S."/>
            <person name="Ferguson D."/>
            <person name="Fisher S."/>
            <person name="Foley C.D."/>
            <person name="Franke A."/>
            <person name="Friedrich D."/>
            <person name="Gadbois L."/>
            <person name="Gearin G."/>
            <person name="Gearin C.R."/>
            <person name="Giannoukos G."/>
            <person name="Goode T."/>
            <person name="Graham J."/>
            <person name="Grandbois E."/>
            <person name="Grewal S."/>
            <person name="Gyaltsen K."/>
            <person name="Hafez N."/>
            <person name="Hagos B."/>
            <person name="Hall J."/>
            <person name="Henson C."/>
            <person name="Hollinger A."/>
            <person name="Honan T."/>
            <person name="Huard M.D."/>
            <person name="Hughes L."/>
            <person name="Hurhula B."/>
            <person name="Husby M.E."/>
            <person name="Kamat A."/>
            <person name="Kanga B."/>
            <person name="Kashin S."/>
            <person name="Khazanovich D."/>
            <person name="Kisner P."/>
            <person name="Lance K."/>
            <person name="Lara M."/>
            <person name="Lee W."/>
            <person name="Lennon N."/>
            <person name="Letendre F."/>
            <person name="LeVine R."/>
            <person name="Lipovsky A."/>
            <person name="Liu X."/>
            <person name="Liu J."/>
            <person name="Liu S."/>
            <person name="Lokyitsang T."/>
            <person name="Lokyitsang Y."/>
            <person name="Lubonja R."/>
            <person name="Lui A."/>
            <person name="MacDonald P."/>
            <person name="Magnisalis V."/>
            <person name="Maru K."/>
            <person name="Matthews C."/>
            <person name="McCusker W."/>
            <person name="McDonough S."/>
            <person name="Mehta T."/>
            <person name="Meldrim J."/>
            <person name="Meneus L."/>
            <person name="Mihai O."/>
            <person name="Mihalev A."/>
            <person name="Mihova T."/>
            <person name="Mittelman R."/>
            <person name="Mlenga V."/>
            <person name="Montmayeur A."/>
            <person name="Mulrain L."/>
            <person name="Navidi A."/>
            <person name="Naylor J."/>
            <person name="Negash T."/>
            <person name="Nguyen T."/>
            <person name="Nguyen N."/>
            <person name="Nicol R."/>
            <person name="Norbu C."/>
            <person name="Norbu N."/>
            <person name="Novod N."/>
            <person name="O'Neill B."/>
            <person name="Osman S."/>
            <person name="Markiewicz E."/>
            <person name="Oyono O.L."/>
            <person name="Patti C."/>
            <person name="Phunkhang P."/>
            <person name="Pierre F."/>
            <person name="Priest M."/>
            <person name="Raghuraman S."/>
            <person name="Rege F."/>
            <person name="Reyes R."/>
            <person name="Rise C."/>
            <person name="Rogov P."/>
            <person name="Ross K."/>
            <person name="Ryan E."/>
            <person name="Settipalli S."/>
            <person name="Shea T."/>
            <person name="Sherpa N."/>
            <person name="Shi L."/>
            <person name="Shih D."/>
            <person name="Sparrow T."/>
            <person name="Spaulding J."/>
            <person name="Stalker J."/>
            <person name="Stange-Thomann N."/>
            <person name="Stavropoulos S."/>
            <person name="Stone C."/>
            <person name="Strader C."/>
            <person name="Tesfaye S."/>
            <person name="Thomson T."/>
            <person name="Thoulutsang Y."/>
            <person name="Thoulutsang D."/>
            <person name="Topham K."/>
            <person name="Topping I."/>
            <person name="Tsamla T."/>
            <person name="Vassiliev H."/>
            <person name="Vo A."/>
            <person name="Wangchuk T."/>
            <person name="Wangdi T."/>
            <person name="Weiand M."/>
            <person name="Wilkinson J."/>
            <person name="Wilson A."/>
            <person name="Yadav S."/>
            <person name="Young G."/>
            <person name="Yu Q."/>
            <person name="Zembek L."/>
            <person name="Zhong D."/>
            <person name="Zimmer A."/>
            <person name="Zwirko Z."/>
            <person name="Jaffe D.B."/>
            <person name="Alvarez P."/>
            <person name="Brockman W."/>
            <person name="Butler J."/>
            <person name="Chin C."/>
            <person name="Gnerre S."/>
            <person name="Grabherr M."/>
            <person name="Kleber M."/>
            <person name="Mauceli E."/>
            <person name="MacCallum I."/>
        </authorList>
    </citation>
    <scope>NUCLEOTIDE SEQUENCE [LARGE SCALE GENOMIC DNA]</scope>
    <source>
        <strain evidence="13">Tucson 14024-0371.13</strain>
    </source>
</reference>
<dbReference type="InterPro" id="IPR052083">
    <property type="entry name" value="Aminoacylase-1_M20A"/>
</dbReference>
<dbReference type="InterPro" id="IPR002933">
    <property type="entry name" value="Peptidase_M20"/>
</dbReference>
<proteinExistence type="inferred from homology"/>
<feature type="binding site" evidence="10">
    <location>
        <position position="200"/>
    </location>
    <ligand>
        <name>Zn(2+)</name>
        <dbReference type="ChEBI" id="CHEBI:29105"/>
        <label>2</label>
    </ligand>
</feature>
<feature type="active site" description="Proton acceptor" evidence="9">
    <location>
        <position position="234"/>
    </location>
</feature>
<dbReference type="Gene3D" id="3.40.630.10">
    <property type="entry name" value="Zn peptidases"/>
    <property type="match status" value="1"/>
</dbReference>
<feature type="domain" description="Peptidase M20 dimerisation" evidence="11">
    <location>
        <begin position="276"/>
        <end position="386"/>
    </location>
</feature>
<dbReference type="STRING" id="7217.B3LVY1"/>
<dbReference type="eggNOG" id="KOG2275">
    <property type="taxonomic scope" value="Eukaryota"/>
</dbReference>
<dbReference type="SUPFAM" id="SSF53187">
    <property type="entry name" value="Zn-dependent exopeptidases"/>
    <property type="match status" value="1"/>
</dbReference>
<evidence type="ECO:0000313" key="12">
    <source>
        <dbReference type="EMBL" id="EDV41514.2"/>
    </source>
</evidence>
<feature type="binding site" evidence="10">
    <location>
        <position position="262"/>
    </location>
    <ligand>
        <name>Zn(2+)</name>
        <dbReference type="ChEBI" id="CHEBI:29105"/>
        <label>1</label>
    </ligand>
</feature>
<dbReference type="EC" id="3.5.1.14" evidence="3"/>
<keyword evidence="6 12" id="KW-0378">Hydrolase</keyword>
<dbReference type="PANTHER" id="PTHR45892:SF1">
    <property type="entry name" value="AMINOACYLASE-1"/>
    <property type="match status" value="1"/>
</dbReference>